<sequence length="176" mass="19456">MAITPTPPNDGIGMDDQAPVNTPPPPYENKPEPDKNDEDDCFSNSSLPISLMMLLSPRPHEDWNGQEWFGSLSLKCTDIPALMEDGLYVADANVQKERGYFKLSSAPSGQEGSPGHTRIWMLRSTAQETPRWTAKLDIGASTMKPLSNLKVEDLSADNVAKFFVYNDVIQLEIAMV</sequence>
<dbReference type="Proteomes" id="UP000319257">
    <property type="component" value="Unassembled WGS sequence"/>
</dbReference>
<proteinExistence type="predicted"/>
<comment type="caution">
    <text evidence="2">The sequence shown here is derived from an EMBL/GenBank/DDBJ whole genome shotgun (WGS) entry which is preliminary data.</text>
</comment>
<dbReference type="InParanoid" id="A0A507B552"/>
<reference evidence="2 3" key="1">
    <citation type="submission" date="2019-06" db="EMBL/GenBank/DDBJ databases">
        <title>Draft genome sequence of the filamentous fungus Phialemoniopsis curvata isolated from diesel fuel.</title>
        <authorList>
            <person name="Varaljay V.A."/>
            <person name="Lyon W.J."/>
            <person name="Crouch A.L."/>
            <person name="Drake C.E."/>
            <person name="Hollomon J.M."/>
            <person name="Nadeau L.J."/>
            <person name="Nunn H.S."/>
            <person name="Stevenson B.S."/>
            <person name="Bojanowski C.L."/>
            <person name="Crookes-Goodson W.J."/>
        </authorList>
    </citation>
    <scope>NUCLEOTIDE SEQUENCE [LARGE SCALE GENOMIC DNA]</scope>
    <source>
        <strain evidence="2 3">D216</strain>
    </source>
</reference>
<feature type="region of interest" description="Disordered" evidence="1">
    <location>
        <begin position="1"/>
        <end position="43"/>
    </location>
</feature>
<dbReference type="GeneID" id="41972443"/>
<name>A0A507B552_9PEZI</name>
<evidence type="ECO:0000313" key="2">
    <source>
        <dbReference type="EMBL" id="TPX14887.1"/>
    </source>
</evidence>
<accession>A0A507B552</accession>
<keyword evidence="3" id="KW-1185">Reference proteome</keyword>
<dbReference type="EMBL" id="SKBQ01000025">
    <property type="protein sequence ID" value="TPX14887.1"/>
    <property type="molecule type" value="Genomic_DNA"/>
</dbReference>
<organism evidence="2 3">
    <name type="scientific">Thyridium curvatum</name>
    <dbReference type="NCBI Taxonomy" id="1093900"/>
    <lineage>
        <taxon>Eukaryota</taxon>
        <taxon>Fungi</taxon>
        <taxon>Dikarya</taxon>
        <taxon>Ascomycota</taxon>
        <taxon>Pezizomycotina</taxon>
        <taxon>Sordariomycetes</taxon>
        <taxon>Sordariomycetidae</taxon>
        <taxon>Thyridiales</taxon>
        <taxon>Thyridiaceae</taxon>
        <taxon>Thyridium</taxon>
    </lineage>
</organism>
<evidence type="ECO:0000256" key="1">
    <source>
        <dbReference type="SAM" id="MobiDB-lite"/>
    </source>
</evidence>
<dbReference type="RefSeq" id="XP_030996598.1">
    <property type="nucleotide sequence ID" value="XM_031139469.1"/>
</dbReference>
<protein>
    <submittedName>
        <fullName evidence="2">Uncharacterized protein</fullName>
    </submittedName>
</protein>
<dbReference type="AlphaFoldDB" id="A0A507B552"/>
<gene>
    <name evidence="2" type="ORF">E0L32_004996</name>
</gene>
<evidence type="ECO:0000313" key="3">
    <source>
        <dbReference type="Proteomes" id="UP000319257"/>
    </source>
</evidence>
<dbReference type="OrthoDB" id="4589291at2759"/>